<accession>A0ABQ8Z6S6</accession>
<dbReference type="InterPro" id="IPR032914">
    <property type="entry name" value="Vam6/VPS39/TRAP1"/>
</dbReference>
<gene>
    <name evidence="8" type="ORF">M0813_13976</name>
</gene>
<feature type="compositionally biased region" description="Basic and acidic residues" evidence="6">
    <location>
        <begin position="272"/>
        <end position="297"/>
    </location>
</feature>
<evidence type="ECO:0000259" key="7">
    <source>
        <dbReference type="PROSITE" id="PS50219"/>
    </source>
</evidence>
<dbReference type="InterPro" id="IPR019452">
    <property type="entry name" value="VPS39/TGF_beta_rcpt-assoc_1"/>
</dbReference>
<evidence type="ECO:0000256" key="5">
    <source>
        <dbReference type="PROSITE-ProRule" id="PRU01006"/>
    </source>
</evidence>
<evidence type="ECO:0000313" key="8">
    <source>
        <dbReference type="EMBL" id="KAJ6252604.1"/>
    </source>
</evidence>
<evidence type="ECO:0000256" key="4">
    <source>
        <dbReference type="ARBA" id="ARBA00022927"/>
    </source>
</evidence>
<keyword evidence="3" id="KW-0963">Cytoplasm</keyword>
<evidence type="ECO:0000313" key="9">
    <source>
        <dbReference type="Proteomes" id="UP001150062"/>
    </source>
</evidence>
<feature type="region of interest" description="Disordered" evidence="6">
    <location>
        <begin position="856"/>
        <end position="891"/>
    </location>
</feature>
<name>A0ABQ8Z6S6_9EUKA</name>
<comment type="caution">
    <text evidence="8">The sequence shown here is derived from an EMBL/GenBank/DDBJ whole genome shotgun (WGS) entry which is preliminary data.</text>
</comment>
<organism evidence="8 9">
    <name type="scientific">Anaeramoeba flamelloides</name>
    <dbReference type="NCBI Taxonomy" id="1746091"/>
    <lineage>
        <taxon>Eukaryota</taxon>
        <taxon>Metamonada</taxon>
        <taxon>Anaeramoebidae</taxon>
        <taxon>Anaeramoeba</taxon>
    </lineage>
</organism>
<dbReference type="EMBL" id="JAOAOG010000041">
    <property type="protein sequence ID" value="KAJ6252604.1"/>
    <property type="molecule type" value="Genomic_DNA"/>
</dbReference>
<comment type="subcellular location">
    <subcellularLocation>
        <location evidence="1">Cytoplasm</location>
    </subcellularLocation>
</comment>
<dbReference type="Pfam" id="PF10366">
    <property type="entry name" value="Vps39_1"/>
    <property type="match status" value="1"/>
</dbReference>
<keyword evidence="9" id="KW-1185">Reference proteome</keyword>
<dbReference type="Proteomes" id="UP001150062">
    <property type="component" value="Unassembled WGS sequence"/>
</dbReference>
<keyword evidence="2" id="KW-0813">Transport</keyword>
<keyword evidence="4" id="KW-0653">Protein transport</keyword>
<dbReference type="InterPro" id="IPR001180">
    <property type="entry name" value="CNH_dom"/>
</dbReference>
<feature type="domain" description="CNH" evidence="7">
    <location>
        <begin position="13"/>
        <end position="407"/>
    </location>
</feature>
<sequence length="1184" mass="138431">MFRSFEVIKVLDGLHQQSCIAVDGVYLAIGSPDGTLSLYRFNTILKNETKPNLIASHQKFSRKPITQLLLPSGTDHLIVLSQQCVSMHRLGQLFETSPEKDLLKRKIMTKTQKAHFIYYSAKSLYVCTKKKIQVFKFHPETMTTSSLSFVHSNEINVEERVSCIERFGDWLLAACKKSYKLIHHNGAPIINLGNATTNVKGCTQLITSLDPETAIIQEDLNSHLIDLSENGIKNILKWYGIKLSPNETNHTTYKENLNKSNNDNNSENPNESSKENEKEKEKEKLNENEKENEKNNSLDDFVLIDNSNIPQIHSRPNTAYWNKENDSKYQQNNLQQKKVVINWKEPPVYLIGHRPFILASFERSPIQIRTCDPRRRSKWLLGKPYTEILGSISGVRSLITDTSSHGSSKLWYYISNKSSSSRISNKKTLMRLNPVKILEQVDFLISTERYSDAYSLSFYLDSINGDLDRAETKKKRIKIQELLGFQEFAEKKKFLSSAKLLANSGSDFRKIVTFFPNLIPKDYLSIFSKFTFKKETENTKGIKKENEKENENENEHGNENENANENEKKVQNENRNEFSNENEKEKNKGKEEGVEDFKRWQLDITELDSNQQEIAIRALLRFLIAVREKKTTQKIFKNNPNAMKVFDTIVLKCMVREEDKRLLGFIRNPNHKFLLEISEKELMKYAKDLELVELYWVNQLYSKAIGLLERTVKNTDQIELMINYLTKLDGSNINLIFDYSDLVIEKLPIQSLTIFTTITLDPELKIDTRKLPFEKVAQFLKNKNSIVYREYLKFLVEKYFSILEREIKLKKKTLKKKKIKKKNKFNYGTFNKYNRNGLKYNYKKYNSLKVIKDGALDDDDDDEEEEKDNDYDYDNKNDKNYNEDQSDDENELKEQLEKFHTELLLAYLNQVLTLKSKLKQLTEQTKGELIELEQLNGFNNQRTKLEKEIKQIRKHIIAFIQGTNHFNIGTILMQFPRNDLFQERIELLKKFKKHKKAVEIIVNNLNSIKDAKKYCHENYSETGKEKKIFTYLVYALLKPTKTREPNVDLAIEICNEYSDRVDPIDVIKCFPNELPIKKIHEFLQQVFCQVVKKKKNLLLKKNLLNSYYHHINTELSLKLVKSQKIDENTMCNVCCNPIGYKIFNLYPNGVICHHNCQKDDSICPYTGVRFEKLKKKKESDDLIN</sequence>
<dbReference type="Pfam" id="PF10367">
    <property type="entry name" value="zf-Vps39_C"/>
    <property type="match status" value="1"/>
</dbReference>
<evidence type="ECO:0000256" key="2">
    <source>
        <dbReference type="ARBA" id="ARBA00022448"/>
    </source>
</evidence>
<feature type="repeat" description="CHCR" evidence="5">
    <location>
        <begin position="879"/>
        <end position="1041"/>
    </location>
</feature>
<proteinExistence type="predicted"/>
<protein>
    <submittedName>
        <fullName evidence="8">Cnh domain containing</fullName>
    </submittedName>
</protein>
<evidence type="ECO:0000256" key="3">
    <source>
        <dbReference type="ARBA" id="ARBA00022490"/>
    </source>
</evidence>
<reference evidence="8" key="1">
    <citation type="submission" date="2022-08" db="EMBL/GenBank/DDBJ databases">
        <title>Novel sulfate-reducing endosymbionts in the free-living metamonad Anaeramoeba.</title>
        <authorList>
            <person name="Jerlstrom-Hultqvist J."/>
            <person name="Cepicka I."/>
            <person name="Gallot-Lavallee L."/>
            <person name="Salas-Leiva D."/>
            <person name="Curtis B.A."/>
            <person name="Zahonova K."/>
            <person name="Pipaliya S."/>
            <person name="Dacks J."/>
            <person name="Roger A.J."/>
        </authorList>
    </citation>
    <scope>NUCLEOTIDE SEQUENCE</scope>
    <source>
        <strain evidence="8">Schooner1</strain>
    </source>
</reference>
<dbReference type="PROSITE" id="PS50219">
    <property type="entry name" value="CNH"/>
    <property type="match status" value="1"/>
</dbReference>
<dbReference type="InterPro" id="IPR036322">
    <property type="entry name" value="WD40_repeat_dom_sf"/>
</dbReference>
<feature type="region of interest" description="Disordered" evidence="6">
    <location>
        <begin position="250"/>
        <end position="299"/>
    </location>
</feature>
<dbReference type="PANTHER" id="PTHR12894:SF27">
    <property type="entry name" value="TRANSFORMING GROWTH FACTOR-BETA RECEPTOR-ASSOCIATED PROTEIN 1"/>
    <property type="match status" value="1"/>
</dbReference>
<feature type="region of interest" description="Disordered" evidence="6">
    <location>
        <begin position="538"/>
        <end position="592"/>
    </location>
</feature>
<dbReference type="InterPro" id="IPR000547">
    <property type="entry name" value="Clathrin_H-chain/VPS_repeat"/>
</dbReference>
<evidence type="ECO:0000256" key="1">
    <source>
        <dbReference type="ARBA" id="ARBA00004496"/>
    </source>
</evidence>
<evidence type="ECO:0000256" key="6">
    <source>
        <dbReference type="SAM" id="MobiDB-lite"/>
    </source>
</evidence>
<dbReference type="PROSITE" id="PS50236">
    <property type="entry name" value="CHCR"/>
    <property type="match status" value="1"/>
</dbReference>
<feature type="compositionally biased region" description="Basic and acidic residues" evidence="6">
    <location>
        <begin position="873"/>
        <end position="882"/>
    </location>
</feature>
<dbReference type="PANTHER" id="PTHR12894">
    <property type="entry name" value="CNH DOMAIN CONTAINING"/>
    <property type="match status" value="1"/>
</dbReference>
<feature type="compositionally biased region" description="Low complexity" evidence="6">
    <location>
        <begin position="258"/>
        <end position="271"/>
    </location>
</feature>
<feature type="compositionally biased region" description="Acidic residues" evidence="6">
    <location>
        <begin position="856"/>
        <end position="872"/>
    </location>
</feature>
<dbReference type="SUPFAM" id="SSF50978">
    <property type="entry name" value="WD40 repeat-like"/>
    <property type="match status" value="1"/>
</dbReference>
<dbReference type="InterPro" id="IPR019453">
    <property type="entry name" value="VPS39/TGFA1_Znf"/>
</dbReference>